<feature type="region of interest" description="Disordered" evidence="1">
    <location>
        <begin position="109"/>
        <end position="179"/>
    </location>
</feature>
<gene>
    <name evidence="2" type="ORF">PR048_009674</name>
</gene>
<protein>
    <submittedName>
        <fullName evidence="2">Uncharacterized protein</fullName>
    </submittedName>
</protein>
<evidence type="ECO:0000256" key="1">
    <source>
        <dbReference type="SAM" id="MobiDB-lite"/>
    </source>
</evidence>
<feature type="compositionally biased region" description="Polar residues" evidence="1">
    <location>
        <begin position="163"/>
        <end position="172"/>
    </location>
</feature>
<keyword evidence="3" id="KW-1185">Reference proteome</keyword>
<dbReference type="Proteomes" id="UP001159363">
    <property type="component" value="Chromosome 3"/>
</dbReference>
<reference evidence="2 3" key="1">
    <citation type="submission" date="2023-02" db="EMBL/GenBank/DDBJ databases">
        <title>LHISI_Scaffold_Assembly.</title>
        <authorList>
            <person name="Stuart O.P."/>
            <person name="Cleave R."/>
            <person name="Magrath M.J.L."/>
            <person name="Mikheyev A.S."/>
        </authorList>
    </citation>
    <scope>NUCLEOTIDE SEQUENCE [LARGE SCALE GENOMIC DNA]</scope>
    <source>
        <strain evidence="2">Daus_M_001</strain>
        <tissue evidence="2">Leg muscle</tissue>
    </source>
</reference>
<organism evidence="2 3">
    <name type="scientific">Dryococelus australis</name>
    <dbReference type="NCBI Taxonomy" id="614101"/>
    <lineage>
        <taxon>Eukaryota</taxon>
        <taxon>Metazoa</taxon>
        <taxon>Ecdysozoa</taxon>
        <taxon>Arthropoda</taxon>
        <taxon>Hexapoda</taxon>
        <taxon>Insecta</taxon>
        <taxon>Pterygota</taxon>
        <taxon>Neoptera</taxon>
        <taxon>Polyneoptera</taxon>
        <taxon>Phasmatodea</taxon>
        <taxon>Verophasmatodea</taxon>
        <taxon>Anareolatae</taxon>
        <taxon>Phasmatidae</taxon>
        <taxon>Eurycanthinae</taxon>
        <taxon>Dryococelus</taxon>
    </lineage>
</organism>
<evidence type="ECO:0000313" key="2">
    <source>
        <dbReference type="EMBL" id="KAJ8890167.1"/>
    </source>
</evidence>
<sequence length="179" mass="21333">MPNEAVPQQPSAQMSTPLHHPCNSQAQLHYERFLPGKLIIWRATCRRYTRGHDMWTLLYLTRNLWPWYYTSYHRDTKTHWTGSHHRDIASFREDLLAYGQIYRLQMQQNKRESYHSGNPDCIPPINTDNIEPGERRPLRFDYRPRVQSYRTDHYPPGYKGGWSENTQTSEADATSLRRP</sequence>
<comment type="caution">
    <text evidence="2">The sequence shown here is derived from an EMBL/GenBank/DDBJ whole genome shotgun (WGS) entry which is preliminary data.</text>
</comment>
<dbReference type="EMBL" id="JARBHB010000003">
    <property type="protein sequence ID" value="KAJ8890167.1"/>
    <property type="molecule type" value="Genomic_DNA"/>
</dbReference>
<feature type="compositionally biased region" description="Basic and acidic residues" evidence="1">
    <location>
        <begin position="132"/>
        <end position="144"/>
    </location>
</feature>
<accession>A0ABQ9I0Y7</accession>
<name>A0ABQ9I0Y7_9NEOP</name>
<evidence type="ECO:0000313" key="3">
    <source>
        <dbReference type="Proteomes" id="UP001159363"/>
    </source>
</evidence>
<proteinExistence type="predicted"/>